<sequence length="801" mass="84438">MWSLATLTHKEYQIVDLNSRLDLLTPHLCEYVKFFNHSQGLTYSTATTAATTISDSTNANAASIGTAINICTSNSITAISAPLSSISTTLGFPPSITNSLHPIRTDVTSFNDNLGCTYSLASGKGTNRGTGISNLPCLPNGGMRSGNQSYHATGSVRLTEASLTPDPLAYYCPFGNASGSGFISPEFISENSNEELTFVASDPNVLAGLQTHLHQQPFLQQTAHNLLQQVQPQTHLLHSQQQDHQQYRLAGQTVNSLTCNTSLSPALSFAIRSTNNSFSGQPVPNIGNRPLVGNARVGIDAGSDSLFTSTSTFSDYKASSSTSVNDALVMPSSTGLKNSDYLMLLPQTAHSPSPGSPNVSGLINDDFSGSLSFDDPGFLRSGQVGLNLLPNQATPKANLHYYHHHQQANLQYQHQQQMGRISTFSSEPLLEESHESRDLFSSLSPTVAPSHGSICFPASGSCSNDSDKHKPATESTLPGILEPGSHEVLSIPGSRDFKTESCHILSPGVPTTSYLTNESATIFTSLTGSNRCAVSIASSCAVKLPECTSPNVSLSSGFSNQLSPGLQLANNNPKGPNLELSASVKIDGLSADVSSATASTNSTICLPNPDIGVGMSSDDFSFSDVDNTSSAHLSEFNISSGDKSKNSQLHQVKSLVSSHPSLPQGLSTSCAATIISSIPTSPSSSSYSPPSQTPLNQVTNRAVSMASFPFSDTPPFSSPIMGGTVPSILTTTTITPFVVSDNRIIDLASKPSCSDVSNMGPAGSTSIRELHFGQMDSRPPDMDTISLHSPKGAEVNFLTSR</sequence>
<evidence type="ECO:0000313" key="3">
    <source>
        <dbReference type="Proteomes" id="UP000784294"/>
    </source>
</evidence>
<evidence type="ECO:0000313" key="2">
    <source>
        <dbReference type="EMBL" id="VEL32778.1"/>
    </source>
</evidence>
<dbReference type="AlphaFoldDB" id="A0A3S5B3T7"/>
<reference evidence="2" key="1">
    <citation type="submission" date="2018-11" db="EMBL/GenBank/DDBJ databases">
        <authorList>
            <consortium name="Pathogen Informatics"/>
        </authorList>
    </citation>
    <scope>NUCLEOTIDE SEQUENCE</scope>
</reference>
<proteinExistence type="predicted"/>
<comment type="caution">
    <text evidence="2">The sequence shown here is derived from an EMBL/GenBank/DDBJ whole genome shotgun (WGS) entry which is preliminary data.</text>
</comment>
<accession>A0A3S5B3T7</accession>
<dbReference type="Proteomes" id="UP000784294">
    <property type="component" value="Unassembled WGS sequence"/>
</dbReference>
<keyword evidence="3" id="KW-1185">Reference proteome</keyword>
<feature type="region of interest" description="Disordered" evidence="1">
    <location>
        <begin position="465"/>
        <end position="485"/>
    </location>
</feature>
<name>A0A3S5B3T7_9PLAT</name>
<feature type="region of interest" description="Disordered" evidence="1">
    <location>
        <begin position="639"/>
        <end position="663"/>
    </location>
</feature>
<evidence type="ECO:0000256" key="1">
    <source>
        <dbReference type="SAM" id="MobiDB-lite"/>
    </source>
</evidence>
<organism evidence="2 3">
    <name type="scientific">Protopolystoma xenopodis</name>
    <dbReference type="NCBI Taxonomy" id="117903"/>
    <lineage>
        <taxon>Eukaryota</taxon>
        <taxon>Metazoa</taxon>
        <taxon>Spiralia</taxon>
        <taxon>Lophotrochozoa</taxon>
        <taxon>Platyhelminthes</taxon>
        <taxon>Monogenea</taxon>
        <taxon>Polyopisthocotylea</taxon>
        <taxon>Polystomatidea</taxon>
        <taxon>Polystomatidae</taxon>
        <taxon>Protopolystoma</taxon>
    </lineage>
</organism>
<gene>
    <name evidence="2" type="ORF">PXEA_LOCUS26218</name>
</gene>
<dbReference type="EMBL" id="CAAALY010244648">
    <property type="protein sequence ID" value="VEL32778.1"/>
    <property type="molecule type" value="Genomic_DNA"/>
</dbReference>
<protein>
    <submittedName>
        <fullName evidence="2">Uncharacterized protein</fullName>
    </submittedName>
</protein>